<sequence>MASASTVVLDSSITGTGLGNESGNLRVQELGHHEMVMISALLNGNHYLSWSRSMRIAFEGHDKLGYIDRTCAKPADDSADLRQCRIINSMVRTWILNTLSKDIVNAYLYATSARSLWLDLEAR</sequence>
<dbReference type="EMBL" id="JACGWN010000011">
    <property type="protein sequence ID" value="KAL0420843.1"/>
    <property type="molecule type" value="Genomic_DNA"/>
</dbReference>
<dbReference type="InterPro" id="IPR029472">
    <property type="entry name" value="Copia-like_N"/>
</dbReference>
<name>A0AAW2UW56_9LAMI</name>
<dbReference type="PANTHER" id="PTHR37610:SF40">
    <property type="entry name" value="OS01G0909600 PROTEIN"/>
    <property type="match status" value="1"/>
</dbReference>
<proteinExistence type="predicted"/>
<accession>A0AAW2UW56</accession>
<evidence type="ECO:0000259" key="1">
    <source>
        <dbReference type="Pfam" id="PF14244"/>
    </source>
</evidence>
<reference evidence="2" key="2">
    <citation type="journal article" date="2024" name="Plant">
        <title>Genomic evolution and insights into agronomic trait innovations of Sesamum species.</title>
        <authorList>
            <person name="Miao H."/>
            <person name="Wang L."/>
            <person name="Qu L."/>
            <person name="Liu H."/>
            <person name="Sun Y."/>
            <person name="Le M."/>
            <person name="Wang Q."/>
            <person name="Wei S."/>
            <person name="Zheng Y."/>
            <person name="Lin W."/>
            <person name="Duan Y."/>
            <person name="Cao H."/>
            <person name="Xiong S."/>
            <person name="Wang X."/>
            <person name="Wei L."/>
            <person name="Li C."/>
            <person name="Ma Q."/>
            <person name="Ju M."/>
            <person name="Zhao R."/>
            <person name="Li G."/>
            <person name="Mu C."/>
            <person name="Tian Q."/>
            <person name="Mei H."/>
            <person name="Zhang T."/>
            <person name="Gao T."/>
            <person name="Zhang H."/>
        </authorList>
    </citation>
    <scope>NUCLEOTIDE SEQUENCE</scope>
    <source>
        <strain evidence="2">KEN1</strain>
    </source>
</reference>
<gene>
    <name evidence="2" type="ORF">Slati_3107200</name>
</gene>
<organism evidence="2">
    <name type="scientific">Sesamum latifolium</name>
    <dbReference type="NCBI Taxonomy" id="2727402"/>
    <lineage>
        <taxon>Eukaryota</taxon>
        <taxon>Viridiplantae</taxon>
        <taxon>Streptophyta</taxon>
        <taxon>Embryophyta</taxon>
        <taxon>Tracheophyta</taxon>
        <taxon>Spermatophyta</taxon>
        <taxon>Magnoliopsida</taxon>
        <taxon>eudicotyledons</taxon>
        <taxon>Gunneridae</taxon>
        <taxon>Pentapetalae</taxon>
        <taxon>asterids</taxon>
        <taxon>lamiids</taxon>
        <taxon>Lamiales</taxon>
        <taxon>Pedaliaceae</taxon>
        <taxon>Sesamum</taxon>
    </lineage>
</organism>
<feature type="domain" description="Retrotransposon Copia-like N-terminal" evidence="1">
    <location>
        <begin position="32"/>
        <end position="75"/>
    </location>
</feature>
<dbReference type="AlphaFoldDB" id="A0AAW2UW56"/>
<dbReference type="PANTHER" id="PTHR37610">
    <property type="entry name" value="CCHC-TYPE DOMAIN-CONTAINING PROTEIN"/>
    <property type="match status" value="1"/>
</dbReference>
<reference evidence="2" key="1">
    <citation type="submission" date="2020-06" db="EMBL/GenBank/DDBJ databases">
        <authorList>
            <person name="Li T."/>
            <person name="Hu X."/>
            <person name="Zhang T."/>
            <person name="Song X."/>
            <person name="Zhang H."/>
            <person name="Dai N."/>
            <person name="Sheng W."/>
            <person name="Hou X."/>
            <person name="Wei L."/>
        </authorList>
    </citation>
    <scope>NUCLEOTIDE SEQUENCE</scope>
    <source>
        <strain evidence="2">KEN1</strain>
        <tissue evidence="2">Leaf</tissue>
    </source>
</reference>
<evidence type="ECO:0000313" key="2">
    <source>
        <dbReference type="EMBL" id="KAL0420843.1"/>
    </source>
</evidence>
<dbReference type="Pfam" id="PF14244">
    <property type="entry name" value="Retrotran_gag_3"/>
    <property type="match status" value="1"/>
</dbReference>
<comment type="caution">
    <text evidence="2">The sequence shown here is derived from an EMBL/GenBank/DDBJ whole genome shotgun (WGS) entry which is preliminary data.</text>
</comment>
<protein>
    <recommendedName>
        <fullName evidence="1">Retrotransposon Copia-like N-terminal domain-containing protein</fullName>
    </recommendedName>
</protein>